<dbReference type="InParanoid" id="A7RXY0"/>
<feature type="non-terminal residue" evidence="2">
    <location>
        <position position="130"/>
    </location>
</feature>
<dbReference type="Proteomes" id="UP000001593">
    <property type="component" value="Unassembled WGS sequence"/>
</dbReference>
<dbReference type="eggNOG" id="KOG3017">
    <property type="taxonomic scope" value="Eukaryota"/>
</dbReference>
<dbReference type="Gene3D" id="3.40.33.10">
    <property type="entry name" value="CAP"/>
    <property type="match status" value="1"/>
</dbReference>
<dbReference type="EMBL" id="DS469551">
    <property type="protein sequence ID" value="EDO43701.1"/>
    <property type="molecule type" value="Genomic_DNA"/>
</dbReference>
<dbReference type="OMA" id="IMIDVRI"/>
<organism evidence="2 3">
    <name type="scientific">Nematostella vectensis</name>
    <name type="common">Starlet sea anemone</name>
    <dbReference type="NCBI Taxonomy" id="45351"/>
    <lineage>
        <taxon>Eukaryota</taxon>
        <taxon>Metazoa</taxon>
        <taxon>Cnidaria</taxon>
        <taxon>Anthozoa</taxon>
        <taxon>Hexacorallia</taxon>
        <taxon>Actiniaria</taxon>
        <taxon>Edwardsiidae</taxon>
        <taxon>Nematostella</taxon>
    </lineage>
</organism>
<dbReference type="GO" id="GO:0005615">
    <property type="term" value="C:extracellular space"/>
    <property type="evidence" value="ECO:0000318"/>
    <property type="project" value="GO_Central"/>
</dbReference>
<dbReference type="PhylomeDB" id="A7RXY0"/>
<dbReference type="SUPFAM" id="SSF55797">
    <property type="entry name" value="PR-1-like"/>
    <property type="match status" value="1"/>
</dbReference>
<reference evidence="2 3" key="1">
    <citation type="journal article" date="2007" name="Science">
        <title>Sea anemone genome reveals ancestral eumetazoan gene repertoire and genomic organization.</title>
        <authorList>
            <person name="Putnam N.H."/>
            <person name="Srivastava M."/>
            <person name="Hellsten U."/>
            <person name="Dirks B."/>
            <person name="Chapman J."/>
            <person name="Salamov A."/>
            <person name="Terry A."/>
            <person name="Shapiro H."/>
            <person name="Lindquist E."/>
            <person name="Kapitonov V.V."/>
            <person name="Jurka J."/>
            <person name="Genikhovich G."/>
            <person name="Grigoriev I.V."/>
            <person name="Lucas S.M."/>
            <person name="Steele R.E."/>
            <person name="Finnerty J.R."/>
            <person name="Technau U."/>
            <person name="Martindale M.Q."/>
            <person name="Rokhsar D.S."/>
        </authorList>
    </citation>
    <scope>NUCLEOTIDE SEQUENCE [LARGE SCALE GENOMIC DNA]</scope>
    <source>
        <strain evidence="3">CH2 X CH6</strain>
    </source>
</reference>
<dbReference type="InterPro" id="IPR035940">
    <property type="entry name" value="CAP_sf"/>
</dbReference>
<dbReference type="PANTHER" id="PTHR10334">
    <property type="entry name" value="CYSTEINE-RICH SECRETORY PROTEIN-RELATED"/>
    <property type="match status" value="1"/>
</dbReference>
<feature type="domain" description="SCP" evidence="1">
    <location>
        <begin position="1"/>
        <end position="124"/>
    </location>
</feature>
<proteinExistence type="predicted"/>
<dbReference type="HOGENOM" id="CLU_035730_9_4_1"/>
<protein>
    <recommendedName>
        <fullName evidence="1">SCP domain-containing protein</fullName>
    </recommendedName>
</protein>
<dbReference type="CDD" id="cd05382">
    <property type="entry name" value="CAP_GAPR1-like"/>
    <property type="match status" value="1"/>
</dbReference>
<keyword evidence="3" id="KW-1185">Reference proteome</keyword>
<evidence type="ECO:0000259" key="1">
    <source>
        <dbReference type="SMART" id="SM00198"/>
    </source>
</evidence>
<name>A7RXY0_NEMVE</name>
<feature type="non-terminal residue" evidence="2">
    <location>
        <position position="1"/>
    </location>
</feature>
<accession>A7RXY0</accession>
<dbReference type="SMART" id="SM00198">
    <property type="entry name" value="SCP"/>
    <property type="match status" value="1"/>
</dbReference>
<dbReference type="InterPro" id="IPR034113">
    <property type="entry name" value="SCP_GAPR1-like"/>
</dbReference>
<evidence type="ECO:0000313" key="3">
    <source>
        <dbReference type="Proteomes" id="UP000001593"/>
    </source>
</evidence>
<dbReference type="STRING" id="45351.A7RXY0"/>
<gene>
    <name evidence="2" type="ORF">NEMVEDRAFT_v1g97271</name>
</gene>
<sequence length="130" mass="14482">LAETNIKRQLHAAPAMTLDPKLNQDAQAWATKIAVDKNPTHSAINTRPGQGENVANRCQQVDLWYKESNNYDFQSPGYSPDTGHFTQLVCKASTRYGNRTRLILTGIKCVVLVARYSPPGNVKLQFPQNV</sequence>
<dbReference type="Pfam" id="PF00188">
    <property type="entry name" value="CAP"/>
    <property type="match status" value="1"/>
</dbReference>
<dbReference type="AlphaFoldDB" id="A7RXY0"/>
<evidence type="ECO:0000313" key="2">
    <source>
        <dbReference type="EMBL" id="EDO43701.1"/>
    </source>
</evidence>
<dbReference type="PRINTS" id="PR00837">
    <property type="entry name" value="V5TPXLIKE"/>
</dbReference>
<dbReference type="InterPro" id="IPR001283">
    <property type="entry name" value="CRISP-related"/>
</dbReference>
<dbReference type="InterPro" id="IPR014044">
    <property type="entry name" value="CAP_dom"/>
</dbReference>